<dbReference type="PROSITE" id="PS51450">
    <property type="entry name" value="LRR"/>
    <property type="match status" value="2"/>
</dbReference>
<reference evidence="26 27" key="1">
    <citation type="submission" date="2021-09" db="EMBL/GenBank/DDBJ databases">
        <title>Genomic insights and catalytic innovation underlie evolution of tropane alkaloids biosynthesis.</title>
        <authorList>
            <person name="Wang Y.-J."/>
            <person name="Tian T."/>
            <person name="Huang J.-P."/>
            <person name="Huang S.-X."/>
        </authorList>
    </citation>
    <scope>NUCLEOTIDE SEQUENCE [LARGE SCALE GENOMIC DNA]</scope>
    <source>
        <strain evidence="26">KIB-2018</strain>
        <tissue evidence="26">Leaf</tissue>
    </source>
</reference>
<evidence type="ECO:0000256" key="15">
    <source>
        <dbReference type="ARBA" id="ARBA00022840"/>
    </source>
</evidence>
<keyword evidence="14" id="KW-0418">Kinase</keyword>
<evidence type="ECO:0000256" key="10">
    <source>
        <dbReference type="ARBA" id="ARBA00022692"/>
    </source>
</evidence>
<evidence type="ECO:0000256" key="8">
    <source>
        <dbReference type="ARBA" id="ARBA00022614"/>
    </source>
</evidence>
<comment type="caution">
    <text evidence="26">The sequence shown here is derived from an EMBL/GenBank/DDBJ whole genome shotgun (WGS) entry which is preliminary data.</text>
</comment>
<keyword evidence="17 24" id="KW-0472">Membrane</keyword>
<organism evidence="26 27">
    <name type="scientific">Erythroxylum novogranatense</name>
    <dbReference type="NCBI Taxonomy" id="1862640"/>
    <lineage>
        <taxon>Eukaryota</taxon>
        <taxon>Viridiplantae</taxon>
        <taxon>Streptophyta</taxon>
        <taxon>Embryophyta</taxon>
        <taxon>Tracheophyta</taxon>
        <taxon>Spermatophyta</taxon>
        <taxon>Magnoliopsida</taxon>
        <taxon>eudicotyledons</taxon>
        <taxon>Gunneridae</taxon>
        <taxon>Pentapetalae</taxon>
        <taxon>rosids</taxon>
        <taxon>fabids</taxon>
        <taxon>Malpighiales</taxon>
        <taxon>Erythroxylaceae</taxon>
        <taxon>Erythroxylum</taxon>
    </lineage>
</organism>
<keyword evidence="15 23" id="KW-0067">ATP-binding</keyword>
<feature type="transmembrane region" description="Helical" evidence="24">
    <location>
        <begin position="682"/>
        <end position="705"/>
    </location>
</feature>
<dbReference type="FunFam" id="1.10.510.10:FF:000445">
    <property type="entry name" value="MDIS1-interacting receptor like kinase 2"/>
    <property type="match status" value="1"/>
</dbReference>
<keyword evidence="10 24" id="KW-0812">Transmembrane</keyword>
<evidence type="ECO:0000256" key="21">
    <source>
        <dbReference type="ARBA" id="ARBA00047899"/>
    </source>
</evidence>
<dbReference type="InterPro" id="IPR032675">
    <property type="entry name" value="LRR_dom_sf"/>
</dbReference>
<keyword evidence="27" id="KW-1185">Reference proteome</keyword>
<dbReference type="AlphaFoldDB" id="A0AAV8SYZ9"/>
<evidence type="ECO:0000256" key="11">
    <source>
        <dbReference type="ARBA" id="ARBA00022729"/>
    </source>
</evidence>
<dbReference type="PRINTS" id="PR00019">
    <property type="entry name" value="LEURICHRPT"/>
</dbReference>
<evidence type="ECO:0000259" key="25">
    <source>
        <dbReference type="PROSITE" id="PS50011"/>
    </source>
</evidence>
<dbReference type="PROSITE" id="PS50011">
    <property type="entry name" value="PROTEIN_KINASE_DOM"/>
    <property type="match status" value="1"/>
</dbReference>
<feature type="domain" description="Protein kinase" evidence="25">
    <location>
        <begin position="745"/>
        <end position="1016"/>
    </location>
</feature>
<feature type="binding site" evidence="23">
    <location>
        <position position="774"/>
    </location>
    <ligand>
        <name>ATP</name>
        <dbReference type="ChEBI" id="CHEBI:30616"/>
    </ligand>
</feature>
<evidence type="ECO:0000313" key="26">
    <source>
        <dbReference type="EMBL" id="KAJ8759701.1"/>
    </source>
</evidence>
<dbReference type="EC" id="2.7.11.1" evidence="4"/>
<keyword evidence="11" id="KW-0732">Signal</keyword>
<proteinExistence type="inferred from homology"/>
<comment type="catalytic activity">
    <reaction evidence="21">
        <text>L-threonyl-[protein] + ATP = O-phospho-L-threonyl-[protein] + ADP + H(+)</text>
        <dbReference type="Rhea" id="RHEA:46608"/>
        <dbReference type="Rhea" id="RHEA-COMP:11060"/>
        <dbReference type="Rhea" id="RHEA-COMP:11605"/>
        <dbReference type="ChEBI" id="CHEBI:15378"/>
        <dbReference type="ChEBI" id="CHEBI:30013"/>
        <dbReference type="ChEBI" id="CHEBI:30616"/>
        <dbReference type="ChEBI" id="CHEBI:61977"/>
        <dbReference type="ChEBI" id="CHEBI:456216"/>
        <dbReference type="EC" id="2.7.11.1"/>
    </reaction>
</comment>
<evidence type="ECO:0000256" key="20">
    <source>
        <dbReference type="ARBA" id="ARBA00038043"/>
    </source>
</evidence>
<evidence type="ECO:0000313" key="27">
    <source>
        <dbReference type="Proteomes" id="UP001159364"/>
    </source>
</evidence>
<comment type="catalytic activity">
    <reaction evidence="22">
        <text>L-seryl-[protein] + ATP = O-phospho-L-seryl-[protein] + ADP + H(+)</text>
        <dbReference type="Rhea" id="RHEA:17989"/>
        <dbReference type="Rhea" id="RHEA-COMP:9863"/>
        <dbReference type="Rhea" id="RHEA-COMP:11604"/>
        <dbReference type="ChEBI" id="CHEBI:15378"/>
        <dbReference type="ChEBI" id="CHEBI:29999"/>
        <dbReference type="ChEBI" id="CHEBI:30616"/>
        <dbReference type="ChEBI" id="CHEBI:83421"/>
        <dbReference type="ChEBI" id="CHEBI:456216"/>
        <dbReference type="EC" id="2.7.11.1"/>
    </reaction>
</comment>
<dbReference type="Pfam" id="PF13855">
    <property type="entry name" value="LRR_8"/>
    <property type="match status" value="2"/>
</dbReference>
<dbReference type="Pfam" id="PF00560">
    <property type="entry name" value="LRR_1"/>
    <property type="match status" value="4"/>
</dbReference>
<dbReference type="PANTHER" id="PTHR48053">
    <property type="entry name" value="LEUCINE RICH REPEAT FAMILY PROTEIN, EXPRESSED"/>
    <property type="match status" value="1"/>
</dbReference>
<dbReference type="FunFam" id="3.80.10.10:FF:000177">
    <property type="entry name" value="Leucine-rich repeat receptor-like serine/threonine-protein kinase At1g17230"/>
    <property type="match status" value="1"/>
</dbReference>
<dbReference type="PANTHER" id="PTHR48053:SF168">
    <property type="entry name" value="LRR RECEPTOR-LIKE KINASE FAMILY PROTEIN"/>
    <property type="match status" value="1"/>
</dbReference>
<keyword evidence="5" id="KW-0134">Cell wall</keyword>
<evidence type="ECO:0000256" key="18">
    <source>
        <dbReference type="ARBA" id="ARBA00023170"/>
    </source>
</evidence>
<protein>
    <recommendedName>
        <fullName evidence="4">non-specific serine/threonine protein kinase</fullName>
        <ecNumber evidence="4">2.7.11.1</ecNumber>
    </recommendedName>
</protein>
<dbReference type="SMART" id="SM00365">
    <property type="entry name" value="LRR_SD22"/>
    <property type="match status" value="6"/>
</dbReference>
<dbReference type="FunFam" id="3.30.200.20:FF:000309">
    <property type="entry name" value="Leucine-rich repeat receptor protein kinase MSP1"/>
    <property type="match status" value="1"/>
</dbReference>
<keyword evidence="19" id="KW-0325">Glycoprotein</keyword>
<dbReference type="EMBL" id="JAIWQS010000007">
    <property type="protein sequence ID" value="KAJ8759701.1"/>
    <property type="molecule type" value="Genomic_DNA"/>
</dbReference>
<keyword evidence="13 23" id="KW-0547">Nucleotide-binding</keyword>
<name>A0AAV8SYZ9_9ROSI</name>
<comment type="similarity">
    <text evidence="20">Belongs to the polygalacturonase-inhibiting protein family.</text>
</comment>
<evidence type="ECO:0000256" key="23">
    <source>
        <dbReference type="PROSITE-ProRule" id="PRU10141"/>
    </source>
</evidence>
<dbReference type="InterPro" id="IPR013210">
    <property type="entry name" value="LRR_N_plant-typ"/>
</dbReference>
<evidence type="ECO:0000256" key="7">
    <source>
        <dbReference type="ARBA" id="ARBA00022553"/>
    </source>
</evidence>
<accession>A0AAV8SYZ9</accession>
<keyword evidence="5" id="KW-0964">Secreted</keyword>
<evidence type="ECO:0000256" key="16">
    <source>
        <dbReference type="ARBA" id="ARBA00022989"/>
    </source>
</evidence>
<dbReference type="Gene3D" id="3.30.200.20">
    <property type="entry name" value="Phosphorylase Kinase, domain 1"/>
    <property type="match status" value="1"/>
</dbReference>
<keyword evidence="12" id="KW-0677">Repeat</keyword>
<dbReference type="InterPro" id="IPR003591">
    <property type="entry name" value="Leu-rich_rpt_typical-subtyp"/>
</dbReference>
<keyword evidence="6" id="KW-0723">Serine/threonine-protein kinase</keyword>
<evidence type="ECO:0000256" key="9">
    <source>
        <dbReference type="ARBA" id="ARBA00022679"/>
    </source>
</evidence>
<gene>
    <name evidence="26" type="ORF">K2173_009802</name>
</gene>
<keyword evidence="18" id="KW-0675">Receptor</keyword>
<evidence type="ECO:0000256" key="12">
    <source>
        <dbReference type="ARBA" id="ARBA00022737"/>
    </source>
</evidence>
<sequence>MTLILMMLSKKHVSLHFLHCPTILTLFFYMNLCRSPATNVPANISHVKEEVEATALLNWKSTLDNQSQLVLSSWTGSSHCNWKGIACDSSGSVTYFNLSLHGLTGTLQNLNFSSFRNLIRLDLSLNSFYGSVPPQIGNLSKLVLLDLSYNRLSGKLPPEIGRLANMSYMWLGVNQLSGSIPEELGFLTSLISFDLSSNYFTGSIPSIRNLANLLRIHLDRNSISGSIPQEIGFLKSLEVLDFSRNILTGIIPTSLGNLSRLTQIYLYENNLSGRIPEELGLLRSLELLDLSENRLTGPIPTSIGNLTNLKGLAVYQNRLSGSIPSGIGELKFLTDLKLFTNQLSGSLPPQMNNLTQLINLLLSENRLTGHLPQDICISGTLENLTVDSNYFTGSAPKTLKNCSSLVRVRLERNQLTGDISEVFGIYPQLNFIDLSFNKFCGEISPNWGQCYNLTRLKISNNNITGQIPRALAMATRLQYVDLSFNQLVGEVPKEFQNLTLLFNLLLNNNKLSGTIPLEIGTLSLLQYLNLAANNLTGSISGKLGQCMKLLDLNLSMNRFTNHIPPEIGNLNSLQTLDLSQNQLTGEIPQQLDGLKVLETLNLSHNNLSGLIPSDFDTIRSLTTVNLSYNQLEGAIPDLSAFHNAPFEALRNNKGLCGNATGLKPCPPTTIHRPSRKRIRHLIIFPIILPLCTLLLLVIVGVFSIYSWQVKERKGDAEREKGNLFQVWSYDGKIVYRSIIEATERFDPKFCIGQGSHGSVYKAELSTGQVVAVKKLHSPVDELDEANSKAFTSEIRVLTELRHRNIVKLHGFCAHGRHSFLVYEFLESGSLQTMLQSDEQASAFDWEKRTNVINDLANALSYMHHDCSPPVVHRDISSKNILFNREFQAHISDFGTARILNPDSSNRTSFAGTYGYAAPEFAYTLEVNEKCDVYSFGVLALEIVMGKHPRDLISSLSSSNIQDDLLSELLDHRLIPPENQIAEIITTIVKIAISCLRSNPQSRPTMQRISLKLSTRIPPSRKEIQTHFSNL</sequence>
<dbReference type="Pfam" id="PF08263">
    <property type="entry name" value="LRRNT_2"/>
    <property type="match status" value="1"/>
</dbReference>
<keyword evidence="7" id="KW-0597">Phosphoprotein</keyword>
<keyword evidence="8" id="KW-0433">Leucine-rich repeat</keyword>
<dbReference type="FunFam" id="3.80.10.10:FF:000719">
    <property type="entry name" value="MDIS1-interacting receptor like kinase 2 isoform A"/>
    <property type="match status" value="1"/>
</dbReference>
<dbReference type="InterPro" id="IPR017441">
    <property type="entry name" value="Protein_kinase_ATP_BS"/>
</dbReference>
<evidence type="ECO:0000256" key="14">
    <source>
        <dbReference type="ARBA" id="ARBA00022777"/>
    </source>
</evidence>
<evidence type="ECO:0000256" key="6">
    <source>
        <dbReference type="ARBA" id="ARBA00022527"/>
    </source>
</evidence>
<evidence type="ECO:0000256" key="24">
    <source>
        <dbReference type="SAM" id="Phobius"/>
    </source>
</evidence>
<evidence type="ECO:0000256" key="2">
    <source>
        <dbReference type="ARBA" id="ARBA00004236"/>
    </source>
</evidence>
<dbReference type="InterPro" id="IPR051716">
    <property type="entry name" value="Plant_RL_S/T_kinase"/>
</dbReference>
<dbReference type="GO" id="GO:0005524">
    <property type="term" value="F:ATP binding"/>
    <property type="evidence" value="ECO:0007669"/>
    <property type="project" value="UniProtKB-UniRule"/>
</dbReference>
<evidence type="ECO:0000256" key="19">
    <source>
        <dbReference type="ARBA" id="ARBA00023180"/>
    </source>
</evidence>
<dbReference type="PROSITE" id="PS00109">
    <property type="entry name" value="PROTEIN_KINASE_TYR"/>
    <property type="match status" value="1"/>
</dbReference>
<dbReference type="SUPFAM" id="SSF52058">
    <property type="entry name" value="L domain-like"/>
    <property type="match status" value="2"/>
</dbReference>
<evidence type="ECO:0000256" key="17">
    <source>
        <dbReference type="ARBA" id="ARBA00023136"/>
    </source>
</evidence>
<dbReference type="InterPro" id="IPR011009">
    <property type="entry name" value="Kinase-like_dom_sf"/>
</dbReference>
<evidence type="ECO:0000256" key="13">
    <source>
        <dbReference type="ARBA" id="ARBA00022741"/>
    </source>
</evidence>
<evidence type="ECO:0000256" key="4">
    <source>
        <dbReference type="ARBA" id="ARBA00012513"/>
    </source>
</evidence>
<keyword evidence="16 24" id="KW-1133">Transmembrane helix</keyword>
<dbReference type="InterPro" id="IPR000719">
    <property type="entry name" value="Prot_kinase_dom"/>
</dbReference>
<dbReference type="SMART" id="SM00369">
    <property type="entry name" value="LRR_TYP"/>
    <property type="match status" value="9"/>
</dbReference>
<dbReference type="Proteomes" id="UP001159364">
    <property type="component" value="Linkage Group LG07"/>
</dbReference>
<dbReference type="InterPro" id="IPR001611">
    <property type="entry name" value="Leu-rich_rpt"/>
</dbReference>
<keyword evidence="9" id="KW-0808">Transferase</keyword>
<dbReference type="PROSITE" id="PS00107">
    <property type="entry name" value="PROTEIN_KINASE_ATP"/>
    <property type="match status" value="1"/>
</dbReference>
<dbReference type="GO" id="GO:0004674">
    <property type="term" value="F:protein serine/threonine kinase activity"/>
    <property type="evidence" value="ECO:0007669"/>
    <property type="project" value="UniProtKB-KW"/>
</dbReference>
<comment type="subcellular location">
    <subcellularLocation>
        <location evidence="2">Cell membrane</location>
    </subcellularLocation>
    <subcellularLocation>
        <location evidence="3">Membrane</location>
        <topology evidence="3">Single-pass type I membrane protein</topology>
    </subcellularLocation>
    <subcellularLocation>
        <location evidence="1">Secreted</location>
        <location evidence="1">Cell wall</location>
    </subcellularLocation>
</comment>
<evidence type="ECO:0000256" key="22">
    <source>
        <dbReference type="ARBA" id="ARBA00048679"/>
    </source>
</evidence>
<dbReference type="Pfam" id="PF00069">
    <property type="entry name" value="Pkinase"/>
    <property type="match status" value="1"/>
</dbReference>
<dbReference type="Gene3D" id="1.10.510.10">
    <property type="entry name" value="Transferase(Phosphotransferase) domain 1"/>
    <property type="match status" value="1"/>
</dbReference>
<evidence type="ECO:0000256" key="1">
    <source>
        <dbReference type="ARBA" id="ARBA00004191"/>
    </source>
</evidence>
<evidence type="ECO:0000256" key="5">
    <source>
        <dbReference type="ARBA" id="ARBA00022512"/>
    </source>
</evidence>
<dbReference type="SUPFAM" id="SSF56112">
    <property type="entry name" value="Protein kinase-like (PK-like)"/>
    <property type="match status" value="1"/>
</dbReference>
<dbReference type="InterPro" id="IPR008266">
    <property type="entry name" value="Tyr_kinase_AS"/>
</dbReference>
<dbReference type="GO" id="GO:0005886">
    <property type="term" value="C:plasma membrane"/>
    <property type="evidence" value="ECO:0007669"/>
    <property type="project" value="UniProtKB-SubCell"/>
</dbReference>
<evidence type="ECO:0000256" key="3">
    <source>
        <dbReference type="ARBA" id="ARBA00004479"/>
    </source>
</evidence>
<dbReference type="FunFam" id="3.80.10.10:FF:000400">
    <property type="entry name" value="Nuclear pore complex protein NUP107"/>
    <property type="match status" value="1"/>
</dbReference>
<dbReference type="Gene3D" id="3.80.10.10">
    <property type="entry name" value="Ribonuclease Inhibitor"/>
    <property type="match status" value="3"/>
</dbReference>